<sequence>MYHKSGDKMIYGDQDDIIVCGFLAVNTMIAHEIFDDEVWTPKHKLRDRVCWFNRPAEAHLKGVYLVDCLNNRPNELAQISSQENYLNPASIPVIPENSPLAEMDTPSLPSRIVAISDLLNPGDSSIVQGASADEGDRNLSEKSIVSMANSDAEAKRTEETSLEAGDQRSMILTKTTNLLRNE</sequence>
<dbReference type="AlphaFoldDB" id="A0A284SCB3"/>
<evidence type="ECO:0000313" key="2">
    <source>
        <dbReference type="Proteomes" id="UP000219338"/>
    </source>
</evidence>
<name>A0A284SCB3_ARMOS</name>
<gene>
    <name evidence="1" type="ORF">ARMOST_22245</name>
</gene>
<proteinExistence type="predicted"/>
<dbReference type="Proteomes" id="UP000219338">
    <property type="component" value="Unassembled WGS sequence"/>
</dbReference>
<dbReference type="EMBL" id="FUEG01000065">
    <property type="protein sequence ID" value="SJL18648.1"/>
    <property type="molecule type" value="Genomic_DNA"/>
</dbReference>
<organism evidence="1 2">
    <name type="scientific">Armillaria ostoyae</name>
    <name type="common">Armillaria root rot fungus</name>
    <dbReference type="NCBI Taxonomy" id="47428"/>
    <lineage>
        <taxon>Eukaryota</taxon>
        <taxon>Fungi</taxon>
        <taxon>Dikarya</taxon>
        <taxon>Basidiomycota</taxon>
        <taxon>Agaricomycotina</taxon>
        <taxon>Agaricomycetes</taxon>
        <taxon>Agaricomycetidae</taxon>
        <taxon>Agaricales</taxon>
        <taxon>Marasmiineae</taxon>
        <taxon>Physalacriaceae</taxon>
        <taxon>Armillaria</taxon>
    </lineage>
</organism>
<reference evidence="2" key="1">
    <citation type="journal article" date="2017" name="Nat. Ecol. Evol.">
        <title>Genome expansion and lineage-specific genetic innovations in the forest pathogenic fungi Armillaria.</title>
        <authorList>
            <person name="Sipos G."/>
            <person name="Prasanna A.N."/>
            <person name="Walter M.C."/>
            <person name="O'Connor E."/>
            <person name="Balint B."/>
            <person name="Krizsan K."/>
            <person name="Kiss B."/>
            <person name="Hess J."/>
            <person name="Varga T."/>
            <person name="Slot J."/>
            <person name="Riley R."/>
            <person name="Boka B."/>
            <person name="Rigling D."/>
            <person name="Barry K."/>
            <person name="Lee J."/>
            <person name="Mihaltcheva S."/>
            <person name="LaButti K."/>
            <person name="Lipzen A."/>
            <person name="Waldron R."/>
            <person name="Moloney N.M."/>
            <person name="Sperisen C."/>
            <person name="Kredics L."/>
            <person name="Vagvoelgyi C."/>
            <person name="Patrignani A."/>
            <person name="Fitzpatrick D."/>
            <person name="Nagy I."/>
            <person name="Doyle S."/>
            <person name="Anderson J.B."/>
            <person name="Grigoriev I.V."/>
            <person name="Gueldener U."/>
            <person name="Muensterkoetter M."/>
            <person name="Nagy L.G."/>
        </authorList>
    </citation>
    <scope>NUCLEOTIDE SEQUENCE [LARGE SCALE GENOMIC DNA]</scope>
    <source>
        <strain evidence="2">C18/9</strain>
    </source>
</reference>
<dbReference type="OrthoDB" id="73076at2759"/>
<accession>A0A284SCB3</accession>
<keyword evidence="2" id="KW-1185">Reference proteome</keyword>
<protein>
    <submittedName>
        <fullName evidence="1">Uncharacterized protein</fullName>
    </submittedName>
</protein>
<evidence type="ECO:0000313" key="1">
    <source>
        <dbReference type="EMBL" id="SJL18648.1"/>
    </source>
</evidence>